<dbReference type="EC" id="1.2.7.5" evidence="10"/>
<dbReference type="Pfam" id="PF02730">
    <property type="entry name" value="AFOR_N"/>
    <property type="match status" value="1"/>
</dbReference>
<dbReference type="InterPro" id="IPR036503">
    <property type="entry name" value="Ald_Fedxn_OxRdtase_N_sf"/>
</dbReference>
<evidence type="ECO:0000313" key="10">
    <source>
        <dbReference type="EMBL" id="AEM58120.1"/>
    </source>
</evidence>
<dbReference type="EMBL" id="CP002921">
    <property type="protein sequence ID" value="AEM58120.1"/>
    <property type="molecule type" value="Genomic_DNA"/>
</dbReference>
<dbReference type="Gene3D" id="3.60.9.10">
    <property type="entry name" value="Aldehyde ferredoxin oxidoreductase, N-terminal domain"/>
    <property type="match status" value="1"/>
</dbReference>
<dbReference type="InterPro" id="IPR013984">
    <property type="entry name" value="Ald_Fedxn_OxRdtase_dom2"/>
</dbReference>
<dbReference type="Pfam" id="PF01314">
    <property type="entry name" value="AFOR_C"/>
    <property type="match status" value="1"/>
</dbReference>
<keyword evidence="7" id="KW-0411">Iron-sulfur</keyword>
<protein>
    <submittedName>
        <fullName evidence="10">Aldehyde ferredoxin oxidoreductase</fullName>
        <ecNumber evidence="10">1.2.7.5</ecNumber>
    </submittedName>
</protein>
<dbReference type="Gene3D" id="1.10.569.10">
    <property type="entry name" value="Aldehyde Ferredoxin Oxidoreductase Protein, subunit A, domain 2"/>
    <property type="match status" value="1"/>
</dbReference>
<dbReference type="InterPro" id="IPR036021">
    <property type="entry name" value="Tungsten_al_ferr_oxy-like_C"/>
</dbReference>
<dbReference type="HOGENOM" id="CLU_020364_1_0_2"/>
<evidence type="ECO:0000256" key="2">
    <source>
        <dbReference type="ARBA" id="ARBA00011032"/>
    </source>
</evidence>
<feature type="domain" description="Aldehyde ferredoxin oxidoreductase N-terminal" evidence="9">
    <location>
        <begin position="13"/>
        <end position="213"/>
    </location>
</feature>
<keyword evidence="3" id="KW-0004">4Fe-4S</keyword>
<keyword evidence="5 10" id="KW-0560">Oxidoreductase</keyword>
<evidence type="ECO:0000313" key="11">
    <source>
        <dbReference type="Proteomes" id="UP000005629"/>
    </source>
</evidence>
<keyword evidence="6" id="KW-0408">Iron</keyword>
<evidence type="ECO:0000256" key="7">
    <source>
        <dbReference type="ARBA" id="ARBA00023014"/>
    </source>
</evidence>
<dbReference type="eggNOG" id="arCOG00706">
    <property type="taxonomic scope" value="Archaea"/>
</dbReference>
<sequence>MDSQATIMIYSTWPLLTVDLSAGERNTEEIDGILEQYLGGRGVGTRLAHERIPFDVDPFGSENRLVFSTGPMQAAQMSFTGRMNCTGVSPLTDGLLSSNAGGFMSRNFADTGYSAVELTGESDELVILHVRDDGVEFEAVPDLAGATVPETLEYLDAEHGIEADQTAVIGPAGENRVRFASIMTSGERAFGRGGLGAVMGAKNVKGLTFAGDSPPDIEVPLIQTDIHREAATADHIMKRQGTVSVMDLANEVDGLPSYYFSEQSFAGVEGINGDAVESKKYKKGTCSACAFACKLPTQDKERGVETEGPEFEVAMAFGSNSGVDDIVDVMQSNELCDRLGMDAISAGNTVAAYLASEDAFGDTDLIHETVEKIAHREGVGDTLAEGIDRCYDDLGVENWTVKGMDFAAHEGRVLHGQGLSYAVANRGADHMYATFYSVEYPLVPDEQAVAPEGTLGKADVLVERENLMALNDSGVVCKFSRDFMTPERYEQLFDADFEDLMAVGARTVTLERHFNNQRGFDRTDDALPYELPSFEAALDEYYDARGWSDDGTVPENTLPV</sequence>
<gene>
    <name evidence="10" type="primary">aor2</name>
    <name evidence="10" type="ordered locus">HAH_2534</name>
</gene>
<evidence type="ECO:0000256" key="6">
    <source>
        <dbReference type="ARBA" id="ARBA00023004"/>
    </source>
</evidence>
<comment type="similarity">
    <text evidence="2">Belongs to the AOR/FOR family.</text>
</comment>
<accession>G0HYC8</accession>
<evidence type="ECO:0000256" key="3">
    <source>
        <dbReference type="ARBA" id="ARBA00022485"/>
    </source>
</evidence>
<dbReference type="GO" id="GO:0051539">
    <property type="term" value="F:4 iron, 4 sulfur cluster binding"/>
    <property type="evidence" value="ECO:0007669"/>
    <property type="project" value="UniProtKB-KW"/>
</dbReference>
<evidence type="ECO:0000256" key="1">
    <source>
        <dbReference type="ARBA" id="ARBA00001966"/>
    </source>
</evidence>
<dbReference type="PANTHER" id="PTHR30038:SF7">
    <property type="entry name" value="TUNGSTEN-CONTAINING GLYCERALDEHYDE-3-PHOSPHATE:FERREDOXIN OXIDOREDUCTASE"/>
    <property type="match status" value="1"/>
</dbReference>
<dbReference type="InterPro" id="IPR013985">
    <property type="entry name" value="Ald_Fedxn_OxRdtase_dom3"/>
</dbReference>
<dbReference type="SMART" id="SM00790">
    <property type="entry name" value="AFOR_N"/>
    <property type="match status" value="1"/>
</dbReference>
<keyword evidence="4" id="KW-0479">Metal-binding</keyword>
<dbReference type="InterPro" id="IPR001203">
    <property type="entry name" value="OxRdtase_Ald_Fedxn_C"/>
</dbReference>
<dbReference type="STRING" id="634497.HAH_2534"/>
<dbReference type="InterPro" id="IPR013983">
    <property type="entry name" value="Ald_Fedxn_OxRdtase_N"/>
</dbReference>
<evidence type="ECO:0000259" key="9">
    <source>
        <dbReference type="SMART" id="SM00790"/>
    </source>
</evidence>
<evidence type="ECO:0000256" key="8">
    <source>
        <dbReference type="ARBA" id="ARBA00049934"/>
    </source>
</evidence>
<name>G0HYC8_HALHT</name>
<dbReference type="PANTHER" id="PTHR30038">
    <property type="entry name" value="ALDEHYDE FERREDOXIN OXIDOREDUCTASE"/>
    <property type="match status" value="1"/>
</dbReference>
<dbReference type="GO" id="GO:0046872">
    <property type="term" value="F:metal ion binding"/>
    <property type="evidence" value="ECO:0007669"/>
    <property type="project" value="UniProtKB-KW"/>
</dbReference>
<organism evidence="10 11">
    <name type="scientific">Haloarcula hispanica (strain ATCC 33960 / DSM 4426 / JCM 8911 / NBRC 102182 / NCIMB 2187 / VKM B-1755)</name>
    <dbReference type="NCBI Taxonomy" id="634497"/>
    <lineage>
        <taxon>Archaea</taxon>
        <taxon>Methanobacteriati</taxon>
        <taxon>Methanobacteriota</taxon>
        <taxon>Stenosarchaea group</taxon>
        <taxon>Halobacteria</taxon>
        <taxon>Halobacteriales</taxon>
        <taxon>Haloarculaceae</taxon>
        <taxon>Haloarcula</taxon>
    </lineage>
</organism>
<dbReference type="SUPFAM" id="SSF56228">
    <property type="entry name" value="Aldehyde ferredoxin oxidoreductase, N-terminal domain"/>
    <property type="match status" value="1"/>
</dbReference>
<dbReference type="KEGG" id="hhi:HAH_2534"/>
<proteinExistence type="inferred from homology"/>
<dbReference type="GO" id="GO:0033726">
    <property type="term" value="F:aldehyde ferredoxin oxidoreductase activity"/>
    <property type="evidence" value="ECO:0007669"/>
    <property type="project" value="UniProtKB-EC"/>
</dbReference>
<evidence type="ECO:0000256" key="4">
    <source>
        <dbReference type="ARBA" id="ARBA00022723"/>
    </source>
</evidence>
<dbReference type="AlphaFoldDB" id="G0HYC8"/>
<dbReference type="SUPFAM" id="SSF48310">
    <property type="entry name" value="Aldehyde ferredoxin oxidoreductase, C-terminal domains"/>
    <property type="match status" value="1"/>
</dbReference>
<reference evidence="10 11" key="1">
    <citation type="journal article" date="2011" name="J. Bacteriol.">
        <title>Complete genome sequence of Haloarcula hispanica, a model haloarchaeon for studying genetics, metabolism, and virus-host interaction.</title>
        <authorList>
            <person name="Liu H."/>
            <person name="Wu Z."/>
            <person name="Li M."/>
            <person name="Zhang F."/>
            <person name="Zheng H."/>
            <person name="Han J."/>
            <person name="Liu J."/>
            <person name="Zhou J."/>
            <person name="Wang S."/>
            <person name="Xiang H."/>
        </authorList>
    </citation>
    <scope>NUCLEOTIDE SEQUENCE [LARGE SCALE GENOMIC DNA]</scope>
    <source>
        <strain evidence="11">ATCC 33960 / DSM 4426 / JCM 8911 / NBRC 102182 / NCIMB 2187 / VKM B-1755</strain>
    </source>
</reference>
<dbReference type="InterPro" id="IPR051919">
    <property type="entry name" value="W-dependent_AOR"/>
</dbReference>
<dbReference type="Proteomes" id="UP000005629">
    <property type="component" value="Chromosome I"/>
</dbReference>
<dbReference type="Gene3D" id="1.10.599.10">
    <property type="entry name" value="Aldehyde Ferredoxin Oxidoreductase Protein, subunit A, domain 3"/>
    <property type="match status" value="1"/>
</dbReference>
<comment type="cofactor">
    <cofactor evidence="1">
        <name>[4Fe-4S] cluster</name>
        <dbReference type="ChEBI" id="CHEBI:49883"/>
    </cofactor>
</comment>
<evidence type="ECO:0000256" key="5">
    <source>
        <dbReference type="ARBA" id="ARBA00023002"/>
    </source>
</evidence>
<dbReference type="GO" id="GO:0009055">
    <property type="term" value="F:electron transfer activity"/>
    <property type="evidence" value="ECO:0007669"/>
    <property type="project" value="InterPro"/>
</dbReference>
<comment type="cofactor">
    <cofactor evidence="8">
        <name>tungstopterin</name>
        <dbReference type="ChEBI" id="CHEBI:30402"/>
    </cofactor>
</comment>